<dbReference type="Proteomes" id="UP000554482">
    <property type="component" value="Unassembled WGS sequence"/>
</dbReference>
<dbReference type="EMBL" id="JABWDY010028691">
    <property type="protein sequence ID" value="KAF5186915.1"/>
    <property type="molecule type" value="Genomic_DNA"/>
</dbReference>
<evidence type="ECO:0000313" key="1">
    <source>
        <dbReference type="EMBL" id="KAF5186915.1"/>
    </source>
</evidence>
<keyword evidence="2" id="KW-1185">Reference proteome</keyword>
<name>A0A7J6VRQ4_THATH</name>
<gene>
    <name evidence="1" type="ORF">FRX31_023498</name>
</gene>
<reference evidence="1 2" key="1">
    <citation type="submission" date="2020-06" db="EMBL/GenBank/DDBJ databases">
        <title>Transcriptomic and genomic resources for Thalictrum thalictroides and T. hernandezii: Facilitating candidate gene discovery in an emerging model plant lineage.</title>
        <authorList>
            <person name="Arias T."/>
            <person name="Riano-Pachon D.M."/>
            <person name="Di Stilio V.S."/>
        </authorList>
    </citation>
    <scope>NUCLEOTIDE SEQUENCE [LARGE SCALE GENOMIC DNA]</scope>
    <source>
        <strain evidence="2">cv. WT478/WT964</strain>
        <tissue evidence="1">Leaves</tissue>
    </source>
</reference>
<sequence>MRDLFDEKERWKKVADDYLNKFLNEKKSVGLDLRVQRQSVRLEGLHKMCDDLSEEHDEK</sequence>
<evidence type="ECO:0000313" key="2">
    <source>
        <dbReference type="Proteomes" id="UP000554482"/>
    </source>
</evidence>
<accession>A0A7J6VRQ4</accession>
<organism evidence="1 2">
    <name type="scientific">Thalictrum thalictroides</name>
    <name type="common">Rue-anemone</name>
    <name type="synonym">Anemone thalictroides</name>
    <dbReference type="NCBI Taxonomy" id="46969"/>
    <lineage>
        <taxon>Eukaryota</taxon>
        <taxon>Viridiplantae</taxon>
        <taxon>Streptophyta</taxon>
        <taxon>Embryophyta</taxon>
        <taxon>Tracheophyta</taxon>
        <taxon>Spermatophyta</taxon>
        <taxon>Magnoliopsida</taxon>
        <taxon>Ranunculales</taxon>
        <taxon>Ranunculaceae</taxon>
        <taxon>Thalictroideae</taxon>
        <taxon>Thalictrum</taxon>
    </lineage>
</organism>
<protein>
    <submittedName>
        <fullName evidence="1">Uncharacterized protein</fullName>
    </submittedName>
</protein>
<proteinExistence type="predicted"/>
<comment type="caution">
    <text evidence="1">The sequence shown here is derived from an EMBL/GenBank/DDBJ whole genome shotgun (WGS) entry which is preliminary data.</text>
</comment>
<dbReference type="AlphaFoldDB" id="A0A7J6VRQ4"/>